<accession>A0A0F7L7U7</accession>
<feature type="transmembrane region" description="Helical" evidence="1">
    <location>
        <begin position="12"/>
        <end position="32"/>
    </location>
</feature>
<evidence type="ECO:0000313" key="2">
    <source>
        <dbReference type="EMBL" id="AKH48015.1"/>
    </source>
</evidence>
<proteinExistence type="predicted"/>
<reference evidence="2" key="2">
    <citation type="submission" date="2015-03" db="EMBL/GenBank/DDBJ databases">
        <authorList>
            <person name="Chow C.-E.T."/>
            <person name="Winget D.M."/>
            <person name="White R.A.III."/>
            <person name="Hallam S.J."/>
            <person name="Suttle C.A."/>
        </authorList>
    </citation>
    <scope>NUCLEOTIDE SEQUENCE</scope>
    <source>
        <strain evidence="2">Oxic1_5</strain>
    </source>
</reference>
<evidence type="ECO:0000256" key="1">
    <source>
        <dbReference type="SAM" id="Phobius"/>
    </source>
</evidence>
<protein>
    <submittedName>
        <fullName evidence="2">Uncharacterized protein</fullName>
    </submittedName>
</protein>
<keyword evidence="1" id="KW-0472">Membrane</keyword>
<reference evidence="2" key="1">
    <citation type="journal article" date="2015" name="Front. Microbiol.">
        <title>Combining genomic sequencing methods to explore viral diversity and reveal potential virus-host interactions.</title>
        <authorList>
            <person name="Chow C.E."/>
            <person name="Winget D.M."/>
            <person name="White R.A.III."/>
            <person name="Hallam S.J."/>
            <person name="Suttle C.A."/>
        </authorList>
    </citation>
    <scope>NUCLEOTIDE SEQUENCE</scope>
    <source>
        <strain evidence="2">Oxic1_5</strain>
    </source>
</reference>
<keyword evidence="1" id="KW-1133">Transmembrane helix</keyword>
<organism evidence="2">
    <name type="scientific">uncultured marine virus</name>
    <dbReference type="NCBI Taxonomy" id="186617"/>
    <lineage>
        <taxon>Viruses</taxon>
        <taxon>environmental samples</taxon>
    </lineage>
</organism>
<sequence>MDRHTILEYSLYSVLVVHLMALVTLLVEGLILPTFPMLVIKNLNLLQPLQPT</sequence>
<dbReference type="EMBL" id="KR029600">
    <property type="protein sequence ID" value="AKH48015.1"/>
    <property type="molecule type" value="Genomic_DNA"/>
</dbReference>
<keyword evidence="1" id="KW-0812">Transmembrane</keyword>
<name>A0A0F7L7U7_9VIRU</name>